<keyword evidence="6" id="KW-0067">ATP-binding</keyword>
<dbReference type="Pfam" id="PF00664">
    <property type="entry name" value="ABC_membrane"/>
    <property type="match status" value="2"/>
</dbReference>
<dbReference type="CDD" id="cd18596">
    <property type="entry name" value="ABC_6TM_VMR1_D1_like"/>
    <property type="match status" value="1"/>
</dbReference>
<evidence type="ECO:0008006" key="15">
    <source>
        <dbReference type="Google" id="ProtNLM"/>
    </source>
</evidence>
<feature type="transmembrane region" description="Helical" evidence="10">
    <location>
        <begin position="87"/>
        <end position="104"/>
    </location>
</feature>
<keyword evidence="8 10" id="KW-0472">Membrane</keyword>
<evidence type="ECO:0000256" key="3">
    <source>
        <dbReference type="ARBA" id="ARBA00022692"/>
    </source>
</evidence>
<dbReference type="GO" id="GO:0005524">
    <property type="term" value="F:ATP binding"/>
    <property type="evidence" value="ECO:0007669"/>
    <property type="project" value="UniProtKB-KW"/>
</dbReference>
<keyword evidence="7 10" id="KW-1133">Transmembrane helix</keyword>
<dbReference type="InterPro" id="IPR011527">
    <property type="entry name" value="ABC1_TM_dom"/>
</dbReference>
<dbReference type="Proteomes" id="UP000245942">
    <property type="component" value="Unassembled WGS sequence"/>
</dbReference>
<evidence type="ECO:0000313" key="14">
    <source>
        <dbReference type="Proteomes" id="UP000245942"/>
    </source>
</evidence>
<reference evidence="13 14" key="1">
    <citation type="journal article" date="2018" name="Mol. Biol. Evol.">
        <title>Broad Genomic Sampling Reveals a Smut Pathogenic Ancestry of the Fungal Clade Ustilaginomycotina.</title>
        <authorList>
            <person name="Kijpornyongpan T."/>
            <person name="Mondo S.J."/>
            <person name="Barry K."/>
            <person name="Sandor L."/>
            <person name="Lee J."/>
            <person name="Lipzen A."/>
            <person name="Pangilinan J."/>
            <person name="LaButti K."/>
            <person name="Hainaut M."/>
            <person name="Henrissat B."/>
            <person name="Grigoriev I.V."/>
            <person name="Spatafora J.W."/>
            <person name="Aime M.C."/>
        </authorList>
    </citation>
    <scope>NUCLEOTIDE SEQUENCE [LARGE SCALE GENOMIC DNA]</scope>
    <source>
        <strain evidence="13 14">MCA 4718</strain>
    </source>
</reference>
<dbReference type="SMART" id="SM00382">
    <property type="entry name" value="AAA"/>
    <property type="match status" value="2"/>
</dbReference>
<evidence type="ECO:0000256" key="1">
    <source>
        <dbReference type="ARBA" id="ARBA00004141"/>
    </source>
</evidence>
<feature type="transmembrane region" description="Helical" evidence="10">
    <location>
        <begin position="20"/>
        <end position="38"/>
    </location>
</feature>
<keyword evidence="14" id="KW-1185">Reference proteome</keyword>
<feature type="region of interest" description="Disordered" evidence="9">
    <location>
        <begin position="438"/>
        <end position="480"/>
    </location>
</feature>
<comment type="subcellular location">
    <subcellularLocation>
        <location evidence="1">Membrane</location>
        <topology evidence="1">Multi-pass membrane protein</topology>
    </subcellularLocation>
</comment>
<dbReference type="FunFam" id="3.40.50.300:FF:001354">
    <property type="entry name" value="ATP-binding cassette (ABC) transporter, putative"/>
    <property type="match status" value="1"/>
</dbReference>
<feature type="transmembrane region" description="Helical" evidence="10">
    <location>
        <begin position="177"/>
        <end position="200"/>
    </location>
</feature>
<evidence type="ECO:0000256" key="7">
    <source>
        <dbReference type="ARBA" id="ARBA00022989"/>
    </source>
</evidence>
<evidence type="ECO:0000256" key="6">
    <source>
        <dbReference type="ARBA" id="ARBA00022840"/>
    </source>
</evidence>
<name>A0A316UEC4_9BASI</name>
<dbReference type="RefSeq" id="XP_025350787.1">
    <property type="nucleotide sequence ID" value="XM_025493954.1"/>
</dbReference>
<dbReference type="InterPro" id="IPR003593">
    <property type="entry name" value="AAA+_ATPase"/>
</dbReference>
<dbReference type="PROSITE" id="PS00211">
    <property type="entry name" value="ABC_TRANSPORTER_1"/>
    <property type="match status" value="2"/>
</dbReference>
<organism evidence="13 14">
    <name type="scientific">Pseudomicrostroma glucosiphilum</name>
    <dbReference type="NCBI Taxonomy" id="1684307"/>
    <lineage>
        <taxon>Eukaryota</taxon>
        <taxon>Fungi</taxon>
        <taxon>Dikarya</taxon>
        <taxon>Basidiomycota</taxon>
        <taxon>Ustilaginomycotina</taxon>
        <taxon>Exobasidiomycetes</taxon>
        <taxon>Microstromatales</taxon>
        <taxon>Microstromatales incertae sedis</taxon>
        <taxon>Pseudomicrostroma</taxon>
    </lineage>
</organism>
<dbReference type="Pfam" id="PF00005">
    <property type="entry name" value="ABC_tran"/>
    <property type="match status" value="2"/>
</dbReference>
<feature type="transmembrane region" description="Helical" evidence="10">
    <location>
        <begin position="641"/>
        <end position="667"/>
    </location>
</feature>
<dbReference type="EMBL" id="KZ819321">
    <property type="protein sequence ID" value="PWN23627.1"/>
    <property type="molecule type" value="Genomic_DNA"/>
</dbReference>
<evidence type="ECO:0000256" key="4">
    <source>
        <dbReference type="ARBA" id="ARBA00022737"/>
    </source>
</evidence>
<dbReference type="Gene3D" id="3.40.50.300">
    <property type="entry name" value="P-loop containing nucleotide triphosphate hydrolases"/>
    <property type="match status" value="2"/>
</dbReference>
<evidence type="ECO:0000256" key="5">
    <source>
        <dbReference type="ARBA" id="ARBA00022741"/>
    </source>
</evidence>
<dbReference type="OrthoDB" id="6500128at2759"/>
<feature type="compositionally biased region" description="Basic and acidic residues" evidence="9">
    <location>
        <begin position="438"/>
        <end position="453"/>
    </location>
</feature>
<gene>
    <name evidence="13" type="ORF">BCV69DRAFT_295943</name>
</gene>
<feature type="transmembrane region" description="Helical" evidence="10">
    <location>
        <begin position="1232"/>
        <end position="1250"/>
    </location>
</feature>
<dbReference type="InterPro" id="IPR027417">
    <property type="entry name" value="P-loop_NTPase"/>
</dbReference>
<keyword evidence="4" id="KW-0677">Repeat</keyword>
<evidence type="ECO:0000256" key="2">
    <source>
        <dbReference type="ARBA" id="ARBA00022448"/>
    </source>
</evidence>
<dbReference type="InterPro" id="IPR003439">
    <property type="entry name" value="ABC_transporter-like_ATP-bd"/>
</dbReference>
<feature type="domain" description="ABC transmembrane type-1" evidence="12">
    <location>
        <begin position="1047"/>
        <end position="1320"/>
    </location>
</feature>
<sequence>MDTLYAFIASRDELNPLDSAALAYIPLVALAAALTSWLPQGRALIPAFVSDDEAQEVAEKRSLAVEKRTGRPVRLGREGFARQSRRLRYILLLSLVELIGWSIVTGYSRNWMRGLATSMTWLATLTSLIASPPQTAPLSSLISLALLFASAIVSLLQETPRFTSFATLPVAKLLGHVLDLILLAIILSLVMLMPVMAGGWEATVDEEERNRVIAGTVVEEKEDMADNYDLCPTTPEDYTSLASTLSYRWMAGIQNLALQRPLLPSDLWRLRCINDTRMLFSKFRTTQYNSKGKRRGVASRLLAANARDVTLDAVYKVIGVTLSYAAPALMRQILEAIGKAAEEDGHVERAPGEWTPRSRAFVFALIALLLTLVRYIAELLNFHHARQVGLRVRSVMVAELFEKALKRRYVAGEVALTTNGDDKAPTPGLREKAAKAFKRADRTKAEATPRTDGAETNEAVAEEVDKETTGPQSSEAASPSADIGKVVNMMSSDVNVLLRLGCDLHQLYGAPAEVLISGIFLTRLLGWSALAGFSLLVLATPINYVQGRFSVRASRDWKTKTDKRMGLVTELLSAARFIKLQGVAAQWRERVLDARTAEISALLRVLFTELGFTIIFAALPIGVSLFSFFCYVKVQGNELTVPVAFTAVTLFSMVRAPLNAIPAFAMAGLNAMVSIKRLEAFLEEEEVDDFVSSLSGLSSPNLETLSPPSVPADVFEHSSSSDSFLEVIGGSFVWSKSATSLSEGALTKGTLRDITVSFPPQRLSVIAGPTGSGKSTLLHAILGELRQTRGSLILPKWVGGSARSGLSYAAQSPWIEGGKSIKKNILFNNPYNEERYKAVLFACALLDDLRLFDDGDETRVSSTTLSGGQQARVGLARALYAPSHTVLLDDPLAAVDAHVQRHIIVHALNGPLGRGRRILLVTHHVGAVLKLADYLVYLREGRVSLQGKVDQLRAQGLLVGALEERDIDLNAVDNVSSSSRGSSVTSTKTQDKVTTKDVDSDIPDTSTVVSQKPVRLLYDLEKRREGSVKWSYYSIYIGASSPLMWTLIIVLSVALRLVASGEQYWLKVWGEASGSSGKRTGLIGKLPPAEGHENFYLGTYGLIGLSIVVLGVVKSIIFWLATLRASQKLYVRLLSAVLAARLRFFDTNPLGRIMQRFNQDVSVMDRELPSSSVNFLNNSMALTGHLIICAVIVPPILIPAAIFFAWGPSYVRGFLACTRDMQRIESTSTSPLYSVFASSMAAVTTIRAFGAERFRLDEMLTILDVTQAQWWAICTIEVWLSFRSQILGGFAVFLVSTLALTGAVSAGSAGMVMTSAQLLTVLSYYLCNDWKHLSNNLNSIERIAEYFELPAEKSSESGGQGKQPPAAWPSSSGSIHLDKLCLTYDDTLPDVLHDVTIDIDPTQHTAIVGRTGSGKTTMASALLRALEAKSGKIIIDGIDISTLDVETLRRRISLVSQSPILFSGTVRSNLDPFDERTDEECLFALRRVRVAAYRTAAEQALRHVDAEDAGEALHSAGTSAPPVMTLSLDAPVAAGGANFSAGEAQLLSLARALLRDARVVILDEATSSTDSETDAAIQTAIREMRDSIVITVAHRLQTVLDYDKVLVLSQGRVLEYGPPAELFAKADGEFRKMCEASGIREV</sequence>
<dbReference type="GeneID" id="37015688"/>
<keyword evidence="3 10" id="KW-0812">Transmembrane</keyword>
<evidence type="ECO:0000256" key="9">
    <source>
        <dbReference type="SAM" id="MobiDB-lite"/>
    </source>
</evidence>
<dbReference type="STRING" id="1684307.A0A316UEC4"/>
<dbReference type="GO" id="GO:0016020">
    <property type="term" value="C:membrane"/>
    <property type="evidence" value="ECO:0007669"/>
    <property type="project" value="UniProtKB-SubCell"/>
</dbReference>
<feature type="domain" description="ABC transmembrane type-1" evidence="12">
    <location>
        <begin position="317"/>
        <end position="670"/>
    </location>
</feature>
<dbReference type="InterPro" id="IPR050173">
    <property type="entry name" value="ABC_transporter_C-like"/>
</dbReference>
<dbReference type="Gene3D" id="1.20.1560.10">
    <property type="entry name" value="ABC transporter type 1, transmembrane domain"/>
    <property type="match status" value="2"/>
</dbReference>
<dbReference type="PROSITE" id="PS50929">
    <property type="entry name" value="ABC_TM1F"/>
    <property type="match status" value="2"/>
</dbReference>
<evidence type="ECO:0000256" key="8">
    <source>
        <dbReference type="ARBA" id="ARBA00023136"/>
    </source>
</evidence>
<feature type="domain" description="ABC transporter" evidence="11">
    <location>
        <begin position="1375"/>
        <end position="1635"/>
    </location>
</feature>
<feature type="transmembrane region" description="Helical" evidence="10">
    <location>
        <begin position="1032"/>
        <end position="1059"/>
    </location>
</feature>
<keyword evidence="5" id="KW-0547">Nucleotide-binding</keyword>
<dbReference type="PANTHER" id="PTHR24223:SF415">
    <property type="entry name" value="FI20190P1"/>
    <property type="match status" value="1"/>
</dbReference>
<evidence type="ECO:0000259" key="12">
    <source>
        <dbReference type="PROSITE" id="PS50929"/>
    </source>
</evidence>
<dbReference type="CDD" id="cd18604">
    <property type="entry name" value="ABC_6TM_VMR1_D2_like"/>
    <property type="match status" value="1"/>
</dbReference>
<dbReference type="InterPro" id="IPR036640">
    <property type="entry name" value="ABC1_TM_sf"/>
</dbReference>
<feature type="domain" description="ABC transporter" evidence="11">
    <location>
        <begin position="733"/>
        <end position="965"/>
    </location>
</feature>
<dbReference type="SUPFAM" id="SSF90123">
    <property type="entry name" value="ABC transporter transmembrane region"/>
    <property type="match status" value="2"/>
</dbReference>
<proteinExistence type="predicted"/>
<dbReference type="GO" id="GO:0016887">
    <property type="term" value="F:ATP hydrolysis activity"/>
    <property type="evidence" value="ECO:0007669"/>
    <property type="project" value="InterPro"/>
</dbReference>
<feature type="compositionally biased region" description="Basic and acidic residues" evidence="9">
    <location>
        <begin position="989"/>
        <end position="999"/>
    </location>
</feature>
<evidence type="ECO:0000313" key="13">
    <source>
        <dbReference type="EMBL" id="PWN23627.1"/>
    </source>
</evidence>
<dbReference type="PROSITE" id="PS50893">
    <property type="entry name" value="ABC_TRANSPORTER_2"/>
    <property type="match status" value="2"/>
</dbReference>
<dbReference type="InterPro" id="IPR017871">
    <property type="entry name" value="ABC_transporter-like_CS"/>
</dbReference>
<feature type="transmembrane region" description="Helical" evidence="10">
    <location>
        <begin position="1185"/>
        <end position="1211"/>
    </location>
</feature>
<evidence type="ECO:0000256" key="10">
    <source>
        <dbReference type="SAM" id="Phobius"/>
    </source>
</evidence>
<evidence type="ECO:0000259" key="11">
    <source>
        <dbReference type="PROSITE" id="PS50893"/>
    </source>
</evidence>
<dbReference type="SUPFAM" id="SSF52540">
    <property type="entry name" value="P-loop containing nucleoside triphosphate hydrolases"/>
    <property type="match status" value="2"/>
</dbReference>
<feature type="region of interest" description="Disordered" evidence="9">
    <location>
        <begin position="974"/>
        <end position="1004"/>
    </location>
</feature>
<feature type="compositionally biased region" description="Low complexity" evidence="9">
    <location>
        <begin position="975"/>
        <end position="988"/>
    </location>
</feature>
<feature type="transmembrane region" description="Helical" evidence="10">
    <location>
        <begin position="138"/>
        <end position="157"/>
    </location>
</feature>
<accession>A0A316UEC4</accession>
<dbReference type="PANTHER" id="PTHR24223">
    <property type="entry name" value="ATP-BINDING CASSETTE SUB-FAMILY C"/>
    <property type="match status" value="1"/>
</dbReference>
<feature type="transmembrane region" description="Helical" evidence="10">
    <location>
        <begin position="1095"/>
        <end position="1117"/>
    </location>
</feature>
<feature type="transmembrane region" description="Helical" evidence="10">
    <location>
        <begin position="524"/>
        <end position="545"/>
    </location>
</feature>
<dbReference type="GO" id="GO:0140359">
    <property type="term" value="F:ABC-type transporter activity"/>
    <property type="evidence" value="ECO:0007669"/>
    <property type="project" value="InterPro"/>
</dbReference>
<feature type="transmembrane region" description="Helical" evidence="10">
    <location>
        <begin position="605"/>
        <end position="629"/>
    </location>
</feature>
<protein>
    <recommendedName>
        <fullName evidence="15">P-loop containing nucleoside triphosphate hydrolase protein</fullName>
    </recommendedName>
</protein>
<keyword evidence="2" id="KW-0813">Transport</keyword>
<dbReference type="FunFam" id="1.20.1560.10:FF:000013">
    <property type="entry name" value="ABC transporter C family member 2"/>
    <property type="match status" value="1"/>
</dbReference>